<evidence type="ECO:0000256" key="5">
    <source>
        <dbReference type="ARBA" id="ARBA00022679"/>
    </source>
</evidence>
<keyword evidence="5" id="KW-0808">Transferase</keyword>
<dbReference type="FunFam" id="1.10.510.10:FF:000006">
    <property type="entry name" value="Serine/threonine-protein kinase WNK1 isoform 2"/>
    <property type="match status" value="1"/>
</dbReference>
<dbReference type="Pfam" id="PF12202">
    <property type="entry name" value="OSR1_C"/>
    <property type="match status" value="1"/>
</dbReference>
<keyword evidence="4" id="KW-0597">Phosphoprotein</keyword>
<comment type="catalytic activity">
    <reaction evidence="10">
        <text>L-seryl-[protein] + ATP = O-phospho-L-seryl-[protein] + ADP + H(+)</text>
        <dbReference type="Rhea" id="RHEA:17989"/>
        <dbReference type="Rhea" id="RHEA-COMP:9863"/>
        <dbReference type="Rhea" id="RHEA-COMP:11604"/>
        <dbReference type="ChEBI" id="CHEBI:15378"/>
        <dbReference type="ChEBI" id="CHEBI:29999"/>
        <dbReference type="ChEBI" id="CHEBI:30616"/>
        <dbReference type="ChEBI" id="CHEBI:83421"/>
        <dbReference type="ChEBI" id="CHEBI:456216"/>
        <dbReference type="EC" id="2.7.11.1"/>
    </reaction>
</comment>
<feature type="region of interest" description="Disordered" evidence="12">
    <location>
        <begin position="1480"/>
        <end position="1537"/>
    </location>
</feature>
<dbReference type="FunFam" id="3.10.20.90:FF:000007">
    <property type="entry name" value="Serine/threonine-protein kinase WNK1 isoform 1"/>
    <property type="match status" value="1"/>
</dbReference>
<feature type="compositionally biased region" description="Basic and acidic residues" evidence="12">
    <location>
        <begin position="8"/>
        <end position="21"/>
    </location>
</feature>
<evidence type="ECO:0000313" key="14">
    <source>
        <dbReference type="EMBL" id="KAF3700638.1"/>
    </source>
</evidence>
<feature type="region of interest" description="Disordered" evidence="12">
    <location>
        <begin position="955"/>
        <end position="981"/>
    </location>
</feature>
<evidence type="ECO:0000256" key="1">
    <source>
        <dbReference type="ARBA" id="ARBA00001946"/>
    </source>
</evidence>
<evidence type="ECO:0000313" key="15">
    <source>
        <dbReference type="Proteomes" id="UP000503349"/>
    </source>
</evidence>
<feature type="compositionally biased region" description="Low complexity" evidence="12">
    <location>
        <begin position="1242"/>
        <end position="1257"/>
    </location>
</feature>
<feature type="region of interest" description="Disordered" evidence="12">
    <location>
        <begin position="532"/>
        <end position="601"/>
    </location>
</feature>
<dbReference type="EMBL" id="CM015726">
    <property type="protein sequence ID" value="KAF3700638.1"/>
    <property type="molecule type" value="Genomic_DNA"/>
</dbReference>
<dbReference type="SUPFAM" id="SSF56112">
    <property type="entry name" value="Protein kinase-like (PK-like)"/>
    <property type="match status" value="1"/>
</dbReference>
<dbReference type="OrthoDB" id="4062651at2759"/>
<comment type="cofactor">
    <cofactor evidence="1">
        <name>Mg(2+)</name>
        <dbReference type="ChEBI" id="CHEBI:18420"/>
    </cofactor>
</comment>
<dbReference type="InterPro" id="IPR050588">
    <property type="entry name" value="WNK_Ser-Thr_kinase"/>
</dbReference>
<dbReference type="SMART" id="SM00220">
    <property type="entry name" value="S_TKc"/>
    <property type="match status" value="1"/>
</dbReference>
<protein>
    <recommendedName>
        <fullName evidence="2">non-specific serine/threonine protein kinase</fullName>
        <ecNumber evidence="2">2.7.11.1</ecNumber>
    </recommendedName>
</protein>
<dbReference type="InterPro" id="IPR024678">
    <property type="entry name" value="Kinase_OSR1/WNK_CCT"/>
</dbReference>
<feature type="compositionally biased region" description="Basic and acidic residues" evidence="12">
    <location>
        <begin position="1374"/>
        <end position="1384"/>
    </location>
</feature>
<keyword evidence="3" id="KW-0723">Serine/threonine-protein kinase</keyword>
<dbReference type="InterPro" id="IPR000719">
    <property type="entry name" value="Prot_kinase_dom"/>
</dbReference>
<dbReference type="PROSITE" id="PS50011">
    <property type="entry name" value="PROTEIN_KINASE_DOM"/>
    <property type="match status" value="1"/>
</dbReference>
<feature type="compositionally biased region" description="Low complexity" evidence="12">
    <location>
        <begin position="1385"/>
        <end position="1411"/>
    </location>
</feature>
<evidence type="ECO:0000256" key="4">
    <source>
        <dbReference type="ARBA" id="ARBA00022553"/>
    </source>
</evidence>
<evidence type="ECO:0000256" key="7">
    <source>
        <dbReference type="ARBA" id="ARBA00022777"/>
    </source>
</evidence>
<feature type="coiled-coil region" evidence="11">
    <location>
        <begin position="1428"/>
        <end position="1459"/>
    </location>
</feature>
<dbReference type="GO" id="GO:0005524">
    <property type="term" value="F:ATP binding"/>
    <property type="evidence" value="ECO:0007669"/>
    <property type="project" value="UniProtKB-KW"/>
</dbReference>
<feature type="compositionally biased region" description="Low complexity" evidence="12">
    <location>
        <begin position="563"/>
        <end position="584"/>
    </location>
</feature>
<dbReference type="FunFam" id="3.30.200.20:FF:000010">
    <property type="entry name" value="Serine/threonine-protein kinase WNK1 isoform 2"/>
    <property type="match status" value="1"/>
</dbReference>
<dbReference type="InterPro" id="IPR008271">
    <property type="entry name" value="Ser/Thr_kinase_AS"/>
</dbReference>
<evidence type="ECO:0000256" key="6">
    <source>
        <dbReference type="ARBA" id="ARBA00022741"/>
    </source>
</evidence>
<evidence type="ECO:0000256" key="3">
    <source>
        <dbReference type="ARBA" id="ARBA00022527"/>
    </source>
</evidence>
<keyword evidence="15" id="KW-1185">Reference proteome</keyword>
<name>A0A6G1QEG9_CHAAH</name>
<feature type="domain" description="Protein kinase" evidence="13">
    <location>
        <begin position="110"/>
        <end position="368"/>
    </location>
</feature>
<feature type="region of interest" description="Disordered" evidence="12">
    <location>
        <begin position="640"/>
        <end position="688"/>
    </location>
</feature>
<feature type="compositionally biased region" description="Low complexity" evidence="12">
    <location>
        <begin position="1267"/>
        <end position="1281"/>
    </location>
</feature>
<dbReference type="PROSITE" id="PS00108">
    <property type="entry name" value="PROTEIN_KINASE_ST"/>
    <property type="match status" value="1"/>
</dbReference>
<evidence type="ECO:0000256" key="12">
    <source>
        <dbReference type="SAM" id="MobiDB-lite"/>
    </source>
</evidence>
<feature type="region of interest" description="Disordered" evidence="12">
    <location>
        <begin position="1141"/>
        <end position="1166"/>
    </location>
</feature>
<feature type="compositionally biased region" description="Pro residues" evidence="12">
    <location>
        <begin position="965"/>
        <end position="979"/>
    </location>
</feature>
<proteinExistence type="predicted"/>
<feature type="compositionally biased region" description="Low complexity" evidence="12">
    <location>
        <begin position="840"/>
        <end position="852"/>
    </location>
</feature>
<dbReference type="Gene3D" id="3.10.20.90">
    <property type="entry name" value="Phosphatidylinositol 3-kinase Catalytic Subunit, Chain A, domain 1"/>
    <property type="match status" value="2"/>
</dbReference>
<feature type="compositionally biased region" description="Polar residues" evidence="12">
    <location>
        <begin position="586"/>
        <end position="601"/>
    </location>
</feature>
<feature type="compositionally biased region" description="Polar residues" evidence="12">
    <location>
        <begin position="647"/>
        <end position="672"/>
    </location>
</feature>
<dbReference type="InterPro" id="IPR056865">
    <property type="entry name" value="CCTL2_WNK"/>
</dbReference>
<feature type="compositionally biased region" description="Low complexity" evidence="12">
    <location>
        <begin position="532"/>
        <end position="547"/>
    </location>
</feature>
<reference evidence="15" key="2">
    <citation type="submission" date="2019-02" db="EMBL/GenBank/DDBJ databases">
        <title>Opniocepnalus argus Var Kimnra genome.</title>
        <authorList>
            <person name="Zhou C."/>
            <person name="Xiao S."/>
        </authorList>
    </citation>
    <scope>NUCLEOTIDE SEQUENCE [LARGE SCALE GENOMIC DNA]</scope>
</reference>
<evidence type="ECO:0000256" key="11">
    <source>
        <dbReference type="SAM" id="Coils"/>
    </source>
</evidence>
<evidence type="ECO:0000256" key="8">
    <source>
        <dbReference type="ARBA" id="ARBA00022840"/>
    </source>
</evidence>
<dbReference type="Proteomes" id="UP000503349">
    <property type="component" value="Chromosome 15"/>
</dbReference>
<organism evidence="14 15">
    <name type="scientific">Channa argus</name>
    <name type="common">Northern snakehead</name>
    <name type="synonym">Ophicephalus argus</name>
    <dbReference type="NCBI Taxonomy" id="215402"/>
    <lineage>
        <taxon>Eukaryota</taxon>
        <taxon>Metazoa</taxon>
        <taxon>Chordata</taxon>
        <taxon>Craniata</taxon>
        <taxon>Vertebrata</taxon>
        <taxon>Euteleostomi</taxon>
        <taxon>Actinopterygii</taxon>
        <taxon>Neopterygii</taxon>
        <taxon>Teleostei</taxon>
        <taxon>Neoteleostei</taxon>
        <taxon>Acanthomorphata</taxon>
        <taxon>Anabantaria</taxon>
        <taxon>Anabantiformes</taxon>
        <taxon>Channoidei</taxon>
        <taxon>Channidae</taxon>
        <taxon>Channa</taxon>
    </lineage>
</organism>
<dbReference type="CDD" id="cd14033">
    <property type="entry name" value="STKc_WNK4"/>
    <property type="match status" value="1"/>
</dbReference>
<accession>A0A6G1QEG9</accession>
<gene>
    <name evidence="14" type="ORF">EXN66_Car016325</name>
</gene>
<feature type="region of interest" description="Disordered" evidence="12">
    <location>
        <begin position="458"/>
        <end position="505"/>
    </location>
</feature>
<comment type="catalytic activity">
    <reaction evidence="9">
        <text>L-threonyl-[protein] + ATP = O-phospho-L-threonyl-[protein] + ADP + H(+)</text>
        <dbReference type="Rhea" id="RHEA:46608"/>
        <dbReference type="Rhea" id="RHEA-COMP:11060"/>
        <dbReference type="Rhea" id="RHEA-COMP:11605"/>
        <dbReference type="ChEBI" id="CHEBI:15378"/>
        <dbReference type="ChEBI" id="CHEBI:30013"/>
        <dbReference type="ChEBI" id="CHEBI:30616"/>
        <dbReference type="ChEBI" id="CHEBI:61977"/>
        <dbReference type="ChEBI" id="CHEBI:456216"/>
        <dbReference type="EC" id="2.7.11.1"/>
    </reaction>
</comment>
<dbReference type="Pfam" id="PF00069">
    <property type="entry name" value="Pkinase"/>
    <property type="match status" value="1"/>
</dbReference>
<evidence type="ECO:0000256" key="9">
    <source>
        <dbReference type="ARBA" id="ARBA00047899"/>
    </source>
</evidence>
<feature type="region of interest" description="Disordered" evidence="12">
    <location>
        <begin position="1"/>
        <end position="52"/>
    </location>
</feature>
<feature type="region of interest" description="Disordered" evidence="12">
    <location>
        <begin position="1242"/>
        <end position="1295"/>
    </location>
</feature>
<dbReference type="EC" id="2.7.11.1" evidence="2"/>
<dbReference type="Pfam" id="PF24889">
    <property type="entry name" value="CCTL2_WNK"/>
    <property type="match status" value="1"/>
</dbReference>
<feature type="compositionally biased region" description="Low complexity" evidence="12">
    <location>
        <begin position="905"/>
        <end position="921"/>
    </location>
</feature>
<feature type="compositionally biased region" description="Polar residues" evidence="12">
    <location>
        <begin position="1484"/>
        <end position="1497"/>
    </location>
</feature>
<keyword evidence="6" id="KW-0547">Nucleotide-binding</keyword>
<evidence type="ECO:0000256" key="10">
    <source>
        <dbReference type="ARBA" id="ARBA00048679"/>
    </source>
</evidence>
<feature type="compositionally biased region" description="Low complexity" evidence="12">
    <location>
        <begin position="1511"/>
        <end position="1520"/>
    </location>
</feature>
<keyword evidence="8" id="KW-0067">ATP-binding</keyword>
<dbReference type="Gene3D" id="1.10.510.10">
    <property type="entry name" value="Transferase(Phosphotransferase) domain 1"/>
    <property type="match status" value="1"/>
</dbReference>
<feature type="compositionally biased region" description="Polar residues" evidence="12">
    <location>
        <begin position="491"/>
        <end position="505"/>
    </location>
</feature>
<evidence type="ECO:0000259" key="13">
    <source>
        <dbReference type="PROSITE" id="PS50011"/>
    </source>
</evidence>
<evidence type="ECO:0000256" key="2">
    <source>
        <dbReference type="ARBA" id="ARBA00012513"/>
    </source>
</evidence>
<dbReference type="InterPro" id="IPR011009">
    <property type="entry name" value="Kinase-like_dom_sf"/>
</dbReference>
<reference evidence="14 15" key="1">
    <citation type="submission" date="2019-02" db="EMBL/GenBank/DDBJ databases">
        <title>Opniocepnalus argus genome.</title>
        <authorList>
            <person name="Zhou C."/>
            <person name="Xiao S."/>
        </authorList>
    </citation>
    <scope>NUCLEOTIDE SEQUENCE [LARGE SCALE GENOMIC DNA]</scope>
    <source>
        <strain evidence="14">OARG1902GOOAL</strain>
        <tissue evidence="14">Muscle</tissue>
    </source>
</reference>
<feature type="region of interest" description="Disordered" evidence="12">
    <location>
        <begin position="1323"/>
        <end position="1425"/>
    </location>
</feature>
<dbReference type="PANTHER" id="PTHR13902">
    <property type="entry name" value="SERINE/THREONINE-PROTEIN KINASE WNK WITH NO LYSINE -RELATED"/>
    <property type="match status" value="1"/>
</dbReference>
<keyword evidence="7 14" id="KW-0418">Kinase</keyword>
<dbReference type="Gene3D" id="3.30.200.20">
    <property type="entry name" value="Phosphorylase Kinase, domain 1"/>
    <property type="match status" value="1"/>
</dbReference>
<feature type="compositionally biased region" description="Polar residues" evidence="12">
    <location>
        <begin position="1283"/>
        <end position="1295"/>
    </location>
</feature>
<keyword evidence="11" id="KW-0175">Coiled coil</keyword>
<dbReference type="GO" id="GO:0004674">
    <property type="term" value="F:protein serine/threonine kinase activity"/>
    <property type="evidence" value="ECO:0007669"/>
    <property type="project" value="UniProtKB-KW"/>
</dbReference>
<feature type="region of interest" description="Disordered" evidence="12">
    <location>
        <begin position="834"/>
        <end position="928"/>
    </location>
</feature>
<sequence>MLPWISDDFAKKKPKEQKIANEEEDEEEPNVYTSLPPITMTTTKDDPTAQSEATENVLSNQNVSWDLGEEAAAVLSHSSKEMLLWQQKELDDRDEAETKAVASSPDGRFLKFNIEIGRGSFKTVYRGLDTETTVEVAWCELQTHRLNKMERQRFSEEVEMLKTLQHPNIVRFFDSWKSSVKGHKYTILVTELMTSGTLKTYLRRFRQMKLKLLQRWSFQILKGLQFLHSRCPPVLHRDLKCDNIFITGPTASVKIGDLGLATLKKASFVKSVIGTPEFMAPEMYEEKYDEAVDIYAFGMCILEMATSEYPYSECQNAAQIYRKVTSGIKPDSFFKVQVPELKEIIEGCIRTKSSERFTVQDLLDHRFFQEQLGAHVELAEDENSSKTALKLWLRMDGSKKLHGKYKDNNAIEFLFELYKDIPEEVAQEMVVLGFVCEADYQLVAKAIRHRVSAIKRQREKQWRQLEETQNQQRDAEEEPDPTHQPPELPNQKPSPATTSTVSGQAVNQDLSTVTSPATTWQQAPPMIMVTSSSRISMDSGISSVSSRMESEDNEEEKTMRHTSTSSATSDSEIDSSLSSSALSENVDATSPPVTNYTYISSGPNQAQVTQETLYDVMPISKAPFLPELRFPKSIAVSHNAERLPPGSNGSFSSPVDSYASDVTSGLSDGNDGQSDKGNQDAAKTVATKQFRRRARARLRIIGVSDQVDRVVECQLQTHNNKMVTFKFDLDGDNPQDIASVMLYRDFILPSEEEGFILRMYDIIKRAEAMMHQQLADTNRLSHLTTSVLPESMPNLLVQGLSRTLSSSSLPDFADADQPPLKGVDFYVDPEAMPPVRPLRSQSLHTSSASSHQPLPYSPLYPHPDVTSLPTHLSHPSQYHLPPPQYPLYATPFPSQSSTPGLDQIHSNPSLLNPPSSSSSVPHPAPPLWPPPDQSLLSLANVLSLAMNMAQSFQMGGPSQGFLPQPLSPSFPPPQKPLSPPMSQSLGPTFHLTNRNSFAASFTLQPPYSPFFTPQPGSVPESQQGAPTAQIAETFQLHRPVQVKVNSAPPSHSSKSVSAPSLICTSSTTSNLSLTSALGLTRTHNLISAPSTTNVLGLTSAPTMTSVPIPASIPYMTYVPSTNNTSSVTSFPSMTNFPSPSNAPTMTTVPSPAGAPRITKSPCPTSAPTMTSVPIPVRIHSMTNAPSAINTSSMTTVPSMTSALIPASTPSGTNAINTSAINALGITSVSSATSALSITVIPSMSSVSSPPSPASMTSAHHRREAFESSASSSPPVSTHLSPAVSLSPTPSTQEVKTTSVFSVGRFQVTPSKDLHDIVHQESRHLNQATPTSHSPPPSKKNQSESSDSSTDEQSESESSMRTVIIPPPGYLDNTGRQEERSEESWRLSVSRSDGSSGSPVISSSFSQSLSHSTPYFSSDESESDNEEMWEELQKLRNRHLAEVQNLQTNQKQEIEELYTRKGKVPPPGILCPAAMLNHRQRRLSKSGNYPPSRKNSLQRLDVPSPLGIMRKSSVSGSSSGSQERVGKGVTFMPGHSCM</sequence>